<dbReference type="Pfam" id="PF02401">
    <property type="entry name" value="LYTB"/>
    <property type="match status" value="1"/>
</dbReference>
<comment type="pathway">
    <text evidence="7">Isoprenoid biosynthesis; isopentenyl diphosphate biosynthesis via DXP pathway; isopentenyl diphosphate from 1-deoxy-D-xylulose 5-phosphate: step 6/6.</text>
</comment>
<gene>
    <name evidence="9" type="ORF">J3R75_002426</name>
</gene>
<keyword evidence="10" id="KW-1185">Reference proteome</keyword>
<evidence type="ECO:0000256" key="8">
    <source>
        <dbReference type="ARBA" id="ARBA00046314"/>
    </source>
</evidence>
<keyword evidence="3" id="KW-0479">Metal-binding</keyword>
<proteinExistence type="predicted"/>
<dbReference type="AlphaFoldDB" id="A0AAE4ANI0"/>
<comment type="pathway">
    <text evidence="8">Isoprenoid biosynthesis; dimethylallyl diphosphate biosynthesis; dimethylallyl diphosphate from (2E)-4-hydroxy-3-methylbutenyl diphosphate: step 1/1.</text>
</comment>
<evidence type="ECO:0000256" key="7">
    <source>
        <dbReference type="ARBA" id="ARBA00046313"/>
    </source>
</evidence>
<dbReference type="Proteomes" id="UP001238163">
    <property type="component" value="Unassembled WGS sequence"/>
</dbReference>
<evidence type="ECO:0000256" key="4">
    <source>
        <dbReference type="ARBA" id="ARBA00023002"/>
    </source>
</evidence>
<keyword evidence="2" id="KW-0004">4Fe-4S</keyword>
<reference evidence="9" key="1">
    <citation type="submission" date="2023-07" db="EMBL/GenBank/DDBJ databases">
        <title>Genomic Encyclopedia of Type Strains, Phase IV (KMG-IV): sequencing the most valuable type-strain genomes for metagenomic binning, comparative biology and taxonomic classification.</title>
        <authorList>
            <person name="Goeker M."/>
        </authorList>
    </citation>
    <scope>NUCLEOTIDE SEQUENCE</scope>
    <source>
        <strain evidence="9">DSM 24202</strain>
    </source>
</reference>
<evidence type="ECO:0000256" key="2">
    <source>
        <dbReference type="ARBA" id="ARBA00022485"/>
    </source>
</evidence>
<accession>A0AAE4ANI0</accession>
<dbReference type="GO" id="GO:0051745">
    <property type="term" value="F:4-hydroxy-3-methylbut-2-enyl diphosphate reductase activity"/>
    <property type="evidence" value="ECO:0007669"/>
    <property type="project" value="UniProtKB-EC"/>
</dbReference>
<protein>
    <submittedName>
        <fullName evidence="9">4-hydroxy-3-methylbut-2-enyl diphosphate reductase</fullName>
        <ecNumber evidence="9">1.17.7.4</ecNumber>
    </submittedName>
</protein>
<evidence type="ECO:0000256" key="1">
    <source>
        <dbReference type="ARBA" id="ARBA00001966"/>
    </source>
</evidence>
<dbReference type="RefSeq" id="WP_307261768.1">
    <property type="nucleotide sequence ID" value="NZ_JAUSVL010000001.1"/>
</dbReference>
<dbReference type="NCBIfam" id="TIGR00216">
    <property type="entry name" value="ispH_lytB"/>
    <property type="match status" value="1"/>
</dbReference>
<keyword evidence="4 9" id="KW-0560">Oxidoreductase</keyword>
<keyword evidence="5" id="KW-0408">Iron</keyword>
<dbReference type="Gene3D" id="3.40.50.11270">
    <property type="match status" value="1"/>
</dbReference>
<evidence type="ECO:0000256" key="5">
    <source>
        <dbReference type="ARBA" id="ARBA00023004"/>
    </source>
</evidence>
<evidence type="ECO:0000313" key="10">
    <source>
        <dbReference type="Proteomes" id="UP001238163"/>
    </source>
</evidence>
<sequence length="367" mass="39814">MTPTVSNPFSDPFIDQLRAQRQNVIELTSGRRLALPASVGFCHGVRHAVQLLADTVAAAQQQDIWLLGAMIHNPAVNDYFVKQGVKMLDDHDLDTVFTRAKATDIFVIPAFGLDCELDERLRAFAQSLGQIVDSTCPFVRRVWQAVEQAATTGAAIVIHGKPGHQETTGIWTRAAKVAPAVAIVPSPAAAHQLLDALPPTTPGAAYPPAWLVNADRLPHCDWMLVNQTTMLCSETEEIATILANAGSKHHGAFTMANTLCNATRARQAEAEKLCAQTCEVILVLGGINSSNTTQLYRLAAKHTTTYYLQSPDDLDSHAVRHYLPNEQQWRDSSHWLPPPPATIGILVGASCPDSEIAALIRKLQACA</sequence>
<dbReference type="PANTHER" id="PTHR31619">
    <property type="entry name" value="4-HYDROXY-3-METHYLBUT-2-ENYL DIPHOSPHATE REDUCTASE, CHLOROPLASTIC"/>
    <property type="match status" value="1"/>
</dbReference>
<dbReference type="GO" id="GO:0019288">
    <property type="term" value="P:isopentenyl diphosphate biosynthetic process, methylerythritol 4-phosphate pathway"/>
    <property type="evidence" value="ECO:0007669"/>
    <property type="project" value="InterPro"/>
</dbReference>
<comment type="cofactor">
    <cofactor evidence="1">
        <name>[4Fe-4S] cluster</name>
        <dbReference type="ChEBI" id="CHEBI:49883"/>
    </cofactor>
</comment>
<dbReference type="EC" id="1.17.7.4" evidence="9"/>
<dbReference type="EMBL" id="JAUSVL010000001">
    <property type="protein sequence ID" value="MDQ0290319.1"/>
    <property type="molecule type" value="Genomic_DNA"/>
</dbReference>
<evidence type="ECO:0000256" key="3">
    <source>
        <dbReference type="ARBA" id="ARBA00022723"/>
    </source>
</evidence>
<dbReference type="Gene3D" id="3.40.1010.20">
    <property type="entry name" value="4-hydroxy-3-methylbut-2-enyl diphosphate reductase, catalytic domain"/>
    <property type="match status" value="2"/>
</dbReference>
<dbReference type="GO" id="GO:0046872">
    <property type="term" value="F:metal ion binding"/>
    <property type="evidence" value="ECO:0007669"/>
    <property type="project" value="UniProtKB-KW"/>
</dbReference>
<keyword evidence="6" id="KW-0411">Iron-sulfur</keyword>
<evidence type="ECO:0000256" key="6">
    <source>
        <dbReference type="ARBA" id="ARBA00023014"/>
    </source>
</evidence>
<dbReference type="PANTHER" id="PTHR31619:SF5">
    <property type="entry name" value="4-HYDROXY-3-METHYLBUT-2-ENYL DIPHOSPHATE REDUCTASE, CHLOROPLASTIC"/>
    <property type="match status" value="1"/>
</dbReference>
<evidence type="ECO:0000313" key="9">
    <source>
        <dbReference type="EMBL" id="MDQ0290319.1"/>
    </source>
</evidence>
<dbReference type="GO" id="GO:0051539">
    <property type="term" value="F:4 iron, 4 sulfur cluster binding"/>
    <property type="evidence" value="ECO:0007669"/>
    <property type="project" value="UniProtKB-KW"/>
</dbReference>
<dbReference type="GO" id="GO:0050992">
    <property type="term" value="P:dimethylallyl diphosphate biosynthetic process"/>
    <property type="evidence" value="ECO:0007669"/>
    <property type="project" value="InterPro"/>
</dbReference>
<comment type="caution">
    <text evidence="9">The sequence shown here is derived from an EMBL/GenBank/DDBJ whole genome shotgun (WGS) entry which is preliminary data.</text>
</comment>
<name>A0AAE4ANI0_9BACT</name>
<dbReference type="InterPro" id="IPR003451">
    <property type="entry name" value="LytB/IspH"/>
</dbReference>
<organism evidence="9 10">
    <name type="scientific">Oligosphaera ethanolica</name>
    <dbReference type="NCBI Taxonomy" id="760260"/>
    <lineage>
        <taxon>Bacteria</taxon>
        <taxon>Pseudomonadati</taxon>
        <taxon>Lentisphaerota</taxon>
        <taxon>Oligosphaeria</taxon>
        <taxon>Oligosphaerales</taxon>
        <taxon>Oligosphaeraceae</taxon>
        <taxon>Oligosphaera</taxon>
    </lineage>
</organism>